<gene>
    <name evidence="1" type="ORF">BGE01nite_00500</name>
</gene>
<organism evidence="1 2">
    <name type="scientific">Brevifollis gellanilyticus</name>
    <dbReference type="NCBI Taxonomy" id="748831"/>
    <lineage>
        <taxon>Bacteria</taxon>
        <taxon>Pseudomonadati</taxon>
        <taxon>Verrucomicrobiota</taxon>
        <taxon>Verrucomicrobiia</taxon>
        <taxon>Verrucomicrobiales</taxon>
        <taxon>Verrucomicrobiaceae</taxon>
    </lineage>
</organism>
<comment type="caution">
    <text evidence="1">The sequence shown here is derived from an EMBL/GenBank/DDBJ whole genome shotgun (WGS) entry which is preliminary data.</text>
</comment>
<dbReference type="Proteomes" id="UP000321577">
    <property type="component" value="Unassembled WGS sequence"/>
</dbReference>
<accession>A0A512M202</accession>
<reference evidence="1 2" key="1">
    <citation type="submission" date="2019-07" db="EMBL/GenBank/DDBJ databases">
        <title>Whole genome shotgun sequence of Brevifollis gellanilyticus NBRC 108608.</title>
        <authorList>
            <person name="Hosoyama A."/>
            <person name="Uohara A."/>
            <person name="Ohji S."/>
            <person name="Ichikawa N."/>
        </authorList>
    </citation>
    <scope>NUCLEOTIDE SEQUENCE [LARGE SCALE GENOMIC DNA]</scope>
    <source>
        <strain evidence="1 2">NBRC 108608</strain>
    </source>
</reference>
<dbReference type="EMBL" id="BKAG01000001">
    <property type="protein sequence ID" value="GEP40759.1"/>
    <property type="molecule type" value="Genomic_DNA"/>
</dbReference>
<keyword evidence="2" id="KW-1185">Reference proteome</keyword>
<evidence type="ECO:0000313" key="1">
    <source>
        <dbReference type="EMBL" id="GEP40759.1"/>
    </source>
</evidence>
<sequence length="791" mass="88103">MQANSGYAAGQLGKALKAVESHADLAVRERAMAKAGQWRAVLQGMAAGAFEVGSRQPAKGVPVWATPEVVTGGFVTGNLLAGGPMLEHEQAILKALELAPDSGRAIINEFFLSVHGLTMLSEWLWNGRYEITVPEEGALLVVVWLMQQDQPDAAAKVLHEISPFFDRLRFYPVPSDKARSSSAEVSVQTTGELVTALNGMSEHKGYMVQREMITVWIPMMDRLVGLVLETVQGEAPDLARGGDGLPVPVNADGRFPVVGGWPLQSIPQRWETRVSELLEDYEVLRRAHQKCAKPDRRDDNFYQLRELLRRALPDIGNLPRRELGLIRLIVARYLAKHGQPGSAQRLRLRREQAQSVALSLHSDLAKVIARRLADFPQDAGLTDTSSLMAPVTPEELPDVVQGSSLPESIVWKVGRARCDTLDNLVSKRVLTSGDSLALVLPKVTAEIHAAEIKDDALRRVQADVYRAFRKRRSLLLLNLESQIRIEELPWVAVIEPWRSKTEDTRQAAVSALRDIASTALTAFPQAILPNRLVREFSGLARQAGLDLPLVEEIASDIFMGEFGPKFLHAAKAAAGELQGTLYHFYYNADFDNVLAMEVPSPETARRSWWNLAMGTSQDPFSQLCWKRAKIDNSKAGHPAANGMVIEQQQILTTQNLSVLIETLNLPVDREAAAIRCWLWIIRRLRQRSGNHHARLIMVKNAAYAWRQMIYFLSGLTQNAQREFLYRAGLFLSFEPNSLQEVLQPLIAGLQRAMKGQCPESPPDSHLLLGWTTGRHWLIGRIIAETERQKTE</sequence>
<protein>
    <submittedName>
        <fullName evidence="1">Uncharacterized protein</fullName>
    </submittedName>
</protein>
<name>A0A512M202_9BACT</name>
<proteinExistence type="predicted"/>
<evidence type="ECO:0000313" key="2">
    <source>
        <dbReference type="Proteomes" id="UP000321577"/>
    </source>
</evidence>
<dbReference type="AlphaFoldDB" id="A0A512M202"/>